<dbReference type="EMBL" id="JARBDR010000141">
    <property type="protein sequence ID" value="KAJ8319991.1"/>
    <property type="molecule type" value="Genomic_DNA"/>
</dbReference>
<feature type="signal peptide" evidence="1">
    <location>
        <begin position="1"/>
        <end position="29"/>
    </location>
</feature>
<dbReference type="Proteomes" id="UP001217089">
    <property type="component" value="Unassembled WGS sequence"/>
</dbReference>
<reference evidence="2 3" key="1">
    <citation type="submission" date="2022-12" db="EMBL/GenBank/DDBJ databases">
        <title>Chromosome-level genome of Tegillarca granosa.</title>
        <authorList>
            <person name="Kim J."/>
        </authorList>
    </citation>
    <scope>NUCLEOTIDE SEQUENCE [LARGE SCALE GENOMIC DNA]</scope>
    <source>
        <strain evidence="2">Teg-2019</strain>
        <tissue evidence="2">Adductor muscle</tissue>
    </source>
</reference>
<protein>
    <submittedName>
        <fullName evidence="2">Uncharacterized protein</fullName>
    </submittedName>
</protein>
<evidence type="ECO:0000313" key="3">
    <source>
        <dbReference type="Proteomes" id="UP001217089"/>
    </source>
</evidence>
<comment type="caution">
    <text evidence="2">The sequence shown here is derived from an EMBL/GenBank/DDBJ whole genome shotgun (WGS) entry which is preliminary data.</text>
</comment>
<proteinExistence type="predicted"/>
<evidence type="ECO:0000313" key="2">
    <source>
        <dbReference type="EMBL" id="KAJ8319991.1"/>
    </source>
</evidence>
<keyword evidence="3" id="KW-1185">Reference proteome</keyword>
<keyword evidence="1" id="KW-0732">Signal</keyword>
<gene>
    <name evidence="2" type="ORF">KUTeg_001578</name>
</gene>
<accession>A0ABQ9FV17</accession>
<evidence type="ECO:0000256" key="1">
    <source>
        <dbReference type="SAM" id="SignalP"/>
    </source>
</evidence>
<feature type="chain" id="PRO_5046103979" evidence="1">
    <location>
        <begin position="30"/>
        <end position="176"/>
    </location>
</feature>
<organism evidence="2 3">
    <name type="scientific">Tegillarca granosa</name>
    <name type="common">Malaysian cockle</name>
    <name type="synonym">Anadara granosa</name>
    <dbReference type="NCBI Taxonomy" id="220873"/>
    <lineage>
        <taxon>Eukaryota</taxon>
        <taxon>Metazoa</taxon>
        <taxon>Spiralia</taxon>
        <taxon>Lophotrochozoa</taxon>
        <taxon>Mollusca</taxon>
        <taxon>Bivalvia</taxon>
        <taxon>Autobranchia</taxon>
        <taxon>Pteriomorphia</taxon>
        <taxon>Arcoida</taxon>
        <taxon>Arcoidea</taxon>
        <taxon>Arcidae</taxon>
        <taxon>Tegillarca</taxon>
    </lineage>
</organism>
<name>A0ABQ9FV17_TEGGR</name>
<sequence length="176" mass="19437">MPEMKSQTLYFTSLYLVAHLSLFLSSVKAQGGCQFPNLNRGATPAKQLQPIQSLIGKRYSATDDEGKFIYDIGICVEGPEPSEAPQYKDVAVLQTEKQADGKVVKIAIGKYTNTKEEKIRIVEEFNNSSVSTDCYYLFEMQSCVTCQKAALITVSLSFGSIIIIVTTHNNTYCPNA</sequence>